<dbReference type="AlphaFoldDB" id="A0AAV1Z2X7"/>
<evidence type="ECO:0000313" key="1">
    <source>
        <dbReference type="EMBL" id="CAL1265628.1"/>
    </source>
</evidence>
<organism evidence="1 2">
    <name type="scientific">Larinioides sclopetarius</name>
    <dbReference type="NCBI Taxonomy" id="280406"/>
    <lineage>
        <taxon>Eukaryota</taxon>
        <taxon>Metazoa</taxon>
        <taxon>Ecdysozoa</taxon>
        <taxon>Arthropoda</taxon>
        <taxon>Chelicerata</taxon>
        <taxon>Arachnida</taxon>
        <taxon>Araneae</taxon>
        <taxon>Araneomorphae</taxon>
        <taxon>Entelegynae</taxon>
        <taxon>Araneoidea</taxon>
        <taxon>Araneidae</taxon>
        <taxon>Larinioides</taxon>
    </lineage>
</organism>
<protein>
    <submittedName>
        <fullName evidence="1">Uncharacterized protein</fullName>
    </submittedName>
</protein>
<dbReference type="EMBL" id="CAXIEN010000018">
    <property type="protein sequence ID" value="CAL1265628.1"/>
    <property type="molecule type" value="Genomic_DNA"/>
</dbReference>
<reference evidence="1 2" key="1">
    <citation type="submission" date="2024-04" db="EMBL/GenBank/DDBJ databases">
        <authorList>
            <person name="Rising A."/>
            <person name="Reimegard J."/>
            <person name="Sonavane S."/>
            <person name="Akerstrom W."/>
            <person name="Nylinder S."/>
            <person name="Hedman E."/>
            <person name="Kallberg Y."/>
        </authorList>
    </citation>
    <scope>NUCLEOTIDE SEQUENCE [LARGE SCALE GENOMIC DNA]</scope>
</reference>
<accession>A0AAV1Z2X7</accession>
<name>A0AAV1Z2X7_9ARAC</name>
<dbReference type="Proteomes" id="UP001497382">
    <property type="component" value="Unassembled WGS sequence"/>
</dbReference>
<sequence length="228" mass="26735">MTALDLRFNRSPFFKLIYPMDEELYYHRIFLRPCREIVFPRDDDPIVQYGPLRIFVQEAIDFSLSTRFGIENCPVPLGMVQLRADFPDKIYFNTMIGRALCHDCTTDNSYIFATEGGFDVADWLQQTPSQAMEYAAKFLEIVRKRTRPVNISILYVLAFASYLVFEAISSKKPKLVDVACRSTVYMLNQAFPYEWIYWNTRLWSLTYNAAHKDFHQTWTPGRIDDNLA</sequence>
<keyword evidence="2" id="KW-1185">Reference proteome</keyword>
<evidence type="ECO:0000313" key="2">
    <source>
        <dbReference type="Proteomes" id="UP001497382"/>
    </source>
</evidence>
<comment type="caution">
    <text evidence="1">The sequence shown here is derived from an EMBL/GenBank/DDBJ whole genome shotgun (WGS) entry which is preliminary data.</text>
</comment>
<proteinExistence type="predicted"/>
<gene>
    <name evidence="1" type="ORF">LARSCL_LOCUS2642</name>
</gene>